<dbReference type="AlphaFoldDB" id="A0A6V7QBU3"/>
<evidence type="ECO:0000313" key="1">
    <source>
        <dbReference type="EMBL" id="CAD1840613.1"/>
    </source>
</evidence>
<gene>
    <name evidence="1" type="ORF">CB5_LOCUS23824</name>
</gene>
<reference evidence="1" key="1">
    <citation type="submission" date="2020-07" db="EMBL/GenBank/DDBJ databases">
        <authorList>
            <person name="Lin J."/>
        </authorList>
    </citation>
    <scope>NUCLEOTIDE SEQUENCE</scope>
</reference>
<proteinExistence type="predicted"/>
<protein>
    <submittedName>
        <fullName evidence="1">Uncharacterized protein</fullName>
    </submittedName>
</protein>
<sequence>MPYRYSKQQQQQLRGSLDILVFLLSKLIPFTPSSTHATWISTSELSKEVQRPFELSLELLLGCFELSDRHLIYCRYMAGLCTYRIYFRWYPGMTVLDLISNFHFEIQIQNIKFEFEFEI</sequence>
<dbReference type="EMBL" id="LR862135">
    <property type="protein sequence ID" value="CAD1840613.1"/>
    <property type="molecule type" value="Genomic_DNA"/>
</dbReference>
<name>A0A6V7QBU3_ANACO</name>
<accession>A0A6V7QBU3</accession>
<organism evidence="1">
    <name type="scientific">Ananas comosus var. bracteatus</name>
    <name type="common">red pineapple</name>
    <dbReference type="NCBI Taxonomy" id="296719"/>
    <lineage>
        <taxon>Eukaryota</taxon>
        <taxon>Viridiplantae</taxon>
        <taxon>Streptophyta</taxon>
        <taxon>Embryophyta</taxon>
        <taxon>Tracheophyta</taxon>
        <taxon>Spermatophyta</taxon>
        <taxon>Magnoliopsida</taxon>
        <taxon>Liliopsida</taxon>
        <taxon>Poales</taxon>
        <taxon>Bromeliaceae</taxon>
        <taxon>Bromelioideae</taxon>
        <taxon>Ananas</taxon>
    </lineage>
</organism>